<dbReference type="AlphaFoldDB" id="A0A0F9HVV3"/>
<evidence type="ECO:0000259" key="1">
    <source>
        <dbReference type="Pfam" id="PF24875"/>
    </source>
</evidence>
<evidence type="ECO:0000313" key="2">
    <source>
        <dbReference type="EMBL" id="KKL79247.1"/>
    </source>
</evidence>
<feature type="domain" description="DUF7736" evidence="1">
    <location>
        <begin position="16"/>
        <end position="66"/>
    </location>
</feature>
<protein>
    <recommendedName>
        <fullName evidence="1">DUF7736 domain-containing protein</fullName>
    </recommendedName>
</protein>
<reference evidence="2" key="1">
    <citation type="journal article" date="2015" name="Nature">
        <title>Complex archaea that bridge the gap between prokaryotes and eukaryotes.</title>
        <authorList>
            <person name="Spang A."/>
            <person name="Saw J.H."/>
            <person name="Jorgensen S.L."/>
            <person name="Zaremba-Niedzwiedzka K."/>
            <person name="Martijn J."/>
            <person name="Lind A.E."/>
            <person name="van Eijk R."/>
            <person name="Schleper C."/>
            <person name="Guy L."/>
            <person name="Ettema T.J."/>
        </authorList>
    </citation>
    <scope>NUCLEOTIDE SEQUENCE</scope>
</reference>
<proteinExistence type="predicted"/>
<name>A0A0F9HVV3_9ZZZZ</name>
<accession>A0A0F9HVV3</accession>
<comment type="caution">
    <text evidence="2">The sequence shown here is derived from an EMBL/GenBank/DDBJ whole genome shotgun (WGS) entry which is preliminary data.</text>
</comment>
<gene>
    <name evidence="2" type="ORF">LCGC14_2016800</name>
</gene>
<organism evidence="2">
    <name type="scientific">marine sediment metagenome</name>
    <dbReference type="NCBI Taxonomy" id="412755"/>
    <lineage>
        <taxon>unclassified sequences</taxon>
        <taxon>metagenomes</taxon>
        <taxon>ecological metagenomes</taxon>
    </lineage>
</organism>
<dbReference type="EMBL" id="LAZR01023226">
    <property type="protein sequence ID" value="KKL79247.1"/>
    <property type="molecule type" value="Genomic_DNA"/>
</dbReference>
<dbReference type="Pfam" id="PF24875">
    <property type="entry name" value="DUF7736"/>
    <property type="match status" value="1"/>
</dbReference>
<sequence length="81" mass="8888">MMSLEEKVERLLVAGSAATGYLMCESFGQMHKYAEDLMKGPILTSSFGNREFAASLREKAKPDFIAAIKAVNEELAQEDDG</sequence>
<dbReference type="InterPro" id="IPR056638">
    <property type="entry name" value="DUF7736"/>
</dbReference>